<name>A0A4V1RU54_9HYPH</name>
<dbReference type="InterPro" id="IPR019060">
    <property type="entry name" value="DUF2382"/>
</dbReference>
<comment type="caution">
    <text evidence="3">The sequence shown here is derived from an EMBL/GenBank/DDBJ whole genome shotgun (WGS) entry which is preliminary data.</text>
</comment>
<dbReference type="Proteomes" id="UP000290759">
    <property type="component" value="Unassembled WGS sequence"/>
</dbReference>
<protein>
    <submittedName>
        <fullName evidence="3">DUF2382 domain-containing protein</fullName>
    </submittedName>
</protein>
<feature type="domain" description="DUF2382" evidence="2">
    <location>
        <begin position="22"/>
        <end position="132"/>
    </location>
</feature>
<sequence>MTTSTPAGIGPALDTERDGLVLEVVEERLAVAKRRVASGTVRISTTTEMVEEVAEVELDRYRVEVTHVPVGRIVDEVPLARAEGDTTILPVVEERFVVVKQLFLKEELHIRHVVEREVARTPVVLRRQHATVDRSDGTAAEPAAQPANRAAAAGSPQATKGPLR</sequence>
<reference evidence="3 4" key="1">
    <citation type="submission" date="2018-12" db="EMBL/GenBank/DDBJ databases">
        <authorList>
            <person name="Grouzdev D.S."/>
            <person name="Krutkina M.S."/>
        </authorList>
    </citation>
    <scope>NUCLEOTIDE SEQUENCE [LARGE SCALE GENOMIC DNA]</scope>
    <source>
        <strain evidence="3 4">RmlP026</strain>
    </source>
</reference>
<evidence type="ECO:0000259" key="2">
    <source>
        <dbReference type="Pfam" id="PF09557"/>
    </source>
</evidence>
<keyword evidence="4" id="KW-1185">Reference proteome</keyword>
<proteinExistence type="predicted"/>
<dbReference type="Pfam" id="PF09557">
    <property type="entry name" value="DUF2382"/>
    <property type="match status" value="1"/>
</dbReference>
<evidence type="ECO:0000256" key="1">
    <source>
        <dbReference type="SAM" id="MobiDB-lite"/>
    </source>
</evidence>
<organism evidence="3 4">
    <name type="scientific">Lichenibacterium minor</name>
    <dbReference type="NCBI Taxonomy" id="2316528"/>
    <lineage>
        <taxon>Bacteria</taxon>
        <taxon>Pseudomonadati</taxon>
        <taxon>Pseudomonadota</taxon>
        <taxon>Alphaproteobacteria</taxon>
        <taxon>Hyphomicrobiales</taxon>
        <taxon>Lichenihabitantaceae</taxon>
        <taxon>Lichenibacterium</taxon>
    </lineage>
</organism>
<dbReference type="RefSeq" id="WP_129228880.1">
    <property type="nucleotide sequence ID" value="NZ_QYBB01000035.1"/>
</dbReference>
<dbReference type="EMBL" id="QYBB01000035">
    <property type="protein sequence ID" value="RYC29964.1"/>
    <property type="molecule type" value="Genomic_DNA"/>
</dbReference>
<feature type="region of interest" description="Disordered" evidence="1">
    <location>
        <begin position="129"/>
        <end position="164"/>
    </location>
</feature>
<gene>
    <name evidence="3" type="ORF">D3273_21125</name>
</gene>
<evidence type="ECO:0000313" key="4">
    <source>
        <dbReference type="Proteomes" id="UP000290759"/>
    </source>
</evidence>
<dbReference type="OrthoDB" id="7586109at2"/>
<accession>A0A4V1RU54</accession>
<dbReference type="AlphaFoldDB" id="A0A4V1RU54"/>
<feature type="compositionally biased region" description="Low complexity" evidence="1">
    <location>
        <begin position="139"/>
        <end position="158"/>
    </location>
</feature>
<evidence type="ECO:0000313" key="3">
    <source>
        <dbReference type="EMBL" id="RYC29964.1"/>
    </source>
</evidence>
<reference evidence="3 4" key="2">
    <citation type="submission" date="2019-02" db="EMBL/GenBank/DDBJ databases">
        <title>'Lichenibacterium ramalinii' gen. nov. sp. nov., 'Lichenibacterium minor' gen. nov. sp. nov.</title>
        <authorList>
            <person name="Pankratov T."/>
        </authorList>
    </citation>
    <scope>NUCLEOTIDE SEQUENCE [LARGE SCALE GENOMIC DNA]</scope>
    <source>
        <strain evidence="3 4">RmlP026</strain>
    </source>
</reference>